<dbReference type="Proteomes" id="UP000831290">
    <property type="component" value="Chromosome"/>
</dbReference>
<dbReference type="PANTHER" id="PTHR43479:SF11">
    <property type="entry name" value="ACREF_ENVCD OPERON REPRESSOR-RELATED"/>
    <property type="match status" value="1"/>
</dbReference>
<dbReference type="InterPro" id="IPR009057">
    <property type="entry name" value="Homeodomain-like_sf"/>
</dbReference>
<name>A0A9E6ZTX5_9FLAO</name>
<gene>
    <name evidence="4" type="ORF">MQE35_12925</name>
</gene>
<feature type="DNA-binding region" description="H-T-H motif" evidence="2">
    <location>
        <begin position="29"/>
        <end position="48"/>
    </location>
</feature>
<protein>
    <submittedName>
        <fullName evidence="4">TetR family transcriptional regulator</fullName>
    </submittedName>
</protein>
<dbReference type="InterPro" id="IPR050624">
    <property type="entry name" value="HTH-type_Tx_Regulator"/>
</dbReference>
<proteinExistence type="predicted"/>
<evidence type="ECO:0000259" key="3">
    <source>
        <dbReference type="PROSITE" id="PS50977"/>
    </source>
</evidence>
<sequence>MEAEQIDTEEKIKEAARKLFTQKGYAATRTRDIAQEADINLSLLNYYFRSKEKLFNIIMTEKMHEFFGVMFPIVTNIKLTLEEKIERIVENYINMLQKNPDLPIFVLSEIRNNPQKFVKNFGLEHLLNNSSLIKQIAEKNSNIEPIQFIFNILGMAIFPFISRPVMQASGVFDDDKFHELMNKRKQLLPVWIKSILEN</sequence>
<dbReference type="Gene3D" id="1.10.357.10">
    <property type="entry name" value="Tetracycline Repressor, domain 2"/>
    <property type="match status" value="1"/>
</dbReference>
<dbReference type="PROSITE" id="PS50977">
    <property type="entry name" value="HTH_TETR_2"/>
    <property type="match status" value="1"/>
</dbReference>
<feature type="domain" description="HTH tetR-type" evidence="3">
    <location>
        <begin position="6"/>
        <end position="66"/>
    </location>
</feature>
<dbReference type="SUPFAM" id="SSF46689">
    <property type="entry name" value="Homeodomain-like"/>
    <property type="match status" value="1"/>
</dbReference>
<dbReference type="InterPro" id="IPR001647">
    <property type="entry name" value="HTH_TetR"/>
</dbReference>
<keyword evidence="5" id="KW-1185">Reference proteome</keyword>
<dbReference type="PRINTS" id="PR00455">
    <property type="entry name" value="HTHTETR"/>
</dbReference>
<accession>A0A9E6ZTX5</accession>
<keyword evidence="1 2" id="KW-0238">DNA-binding</keyword>
<dbReference type="EMBL" id="CP094358">
    <property type="protein sequence ID" value="UOB16636.1"/>
    <property type="molecule type" value="Genomic_DNA"/>
</dbReference>
<dbReference type="KEGG" id="fbm:MQE35_12925"/>
<reference evidence="4" key="1">
    <citation type="submission" date="2022-03" db="EMBL/GenBank/DDBJ databases">
        <title>Description of Abyssus ytuae gen. nov., sp. nov., a novel member of the family Flavobacteriaceae isolated from the sediment of Mariana Trench.</title>
        <authorList>
            <person name="Zhang J."/>
            <person name="Xu X."/>
        </authorList>
    </citation>
    <scope>NUCLEOTIDE SEQUENCE</scope>
    <source>
        <strain evidence="4">MT3330</strain>
    </source>
</reference>
<evidence type="ECO:0000256" key="2">
    <source>
        <dbReference type="PROSITE-ProRule" id="PRU00335"/>
    </source>
</evidence>
<evidence type="ECO:0000256" key="1">
    <source>
        <dbReference type="ARBA" id="ARBA00023125"/>
    </source>
</evidence>
<dbReference type="Pfam" id="PF00440">
    <property type="entry name" value="TetR_N"/>
    <property type="match status" value="1"/>
</dbReference>
<evidence type="ECO:0000313" key="4">
    <source>
        <dbReference type="EMBL" id="UOB16636.1"/>
    </source>
</evidence>
<dbReference type="GO" id="GO:0003677">
    <property type="term" value="F:DNA binding"/>
    <property type="evidence" value="ECO:0007669"/>
    <property type="project" value="UniProtKB-UniRule"/>
</dbReference>
<evidence type="ECO:0000313" key="5">
    <source>
        <dbReference type="Proteomes" id="UP000831290"/>
    </source>
</evidence>
<dbReference type="RefSeq" id="WP_255841859.1">
    <property type="nucleotide sequence ID" value="NZ_CP094358.1"/>
</dbReference>
<dbReference type="AlphaFoldDB" id="A0A9E6ZTX5"/>
<organism evidence="4 5">
    <name type="scientific">Abyssalbus ytuae</name>
    <dbReference type="NCBI Taxonomy" id="2926907"/>
    <lineage>
        <taxon>Bacteria</taxon>
        <taxon>Pseudomonadati</taxon>
        <taxon>Bacteroidota</taxon>
        <taxon>Flavobacteriia</taxon>
        <taxon>Flavobacteriales</taxon>
        <taxon>Flavobacteriaceae</taxon>
        <taxon>Abyssalbus</taxon>
    </lineage>
</organism>
<dbReference type="PANTHER" id="PTHR43479">
    <property type="entry name" value="ACREF/ENVCD OPERON REPRESSOR-RELATED"/>
    <property type="match status" value="1"/>
</dbReference>